<dbReference type="InterPro" id="IPR058650">
    <property type="entry name" value="Msy1/2-like"/>
</dbReference>
<dbReference type="OrthoDB" id="544685at2759"/>
<feature type="transmembrane region" description="Helical" evidence="6">
    <location>
        <begin position="455"/>
        <end position="476"/>
    </location>
</feature>
<dbReference type="GO" id="GO:0006874">
    <property type="term" value="P:intracellular calcium ion homeostasis"/>
    <property type="evidence" value="ECO:0007669"/>
    <property type="project" value="TreeGrafter"/>
</dbReference>
<evidence type="ECO:0000256" key="1">
    <source>
        <dbReference type="ARBA" id="ARBA00004127"/>
    </source>
</evidence>
<evidence type="ECO:0000256" key="3">
    <source>
        <dbReference type="ARBA" id="ARBA00022837"/>
    </source>
</evidence>
<dbReference type="InterPro" id="IPR010920">
    <property type="entry name" value="LSM_dom_sf"/>
</dbReference>
<feature type="transmembrane region" description="Helical" evidence="6">
    <location>
        <begin position="93"/>
        <end position="113"/>
    </location>
</feature>
<dbReference type="PROSITE" id="PS50222">
    <property type="entry name" value="EF_HAND_2"/>
    <property type="match status" value="1"/>
</dbReference>
<evidence type="ECO:0000256" key="4">
    <source>
        <dbReference type="PIRNR" id="PIRNR017209"/>
    </source>
</evidence>
<evidence type="ECO:0000256" key="6">
    <source>
        <dbReference type="SAM" id="Phobius"/>
    </source>
</evidence>
<keyword evidence="4 6" id="KW-0472">Membrane</keyword>
<sequence length="926" mass="102081">MASNDATIDIPLEAVSRNASARNNSTSPINMENNEKAEHGQTIAGRRKMKTAETTQNMGEGTGHVGYDGEEDTITRVGKIYYKILNFSIITRYFIYVTPLALAIAVPIIVGATAAKDADIGGVRIVWFFTWIEIIWLSIWVSKIVAHFIPRIFLTLAGVISSGVRKYALVIKALEFPLSIVGWAVTALATFIPLMTRNPDTQRAADAQTAANLPRTADSVKEWQSVVRHLLAAATVSACVLLLEKFIIQLISINYHRKQFNSRIKENKRSVFLLGLLYDASRSLFPSYCPEFQDEDYIISDILNLSFGIKKKGHGRSGSATPMRILQDVGRVGDKITSAFGNIASELTGKQVFNTDSAHSIVTLALDRTKSSEALARRLWMSFVVEGKDALYVEDIVEVLGRGHEEEAEEAFRALDRDGNGDISLEEMILVVSEIGRARKSVNTSMHDIDQAINVLDGLLCVIVFVAAIFIFISFLNSSFVTTLATAGTALLSLSFVFSVTCQEVLGSCIFVFVKHPYDVGDRVDLTTGTDQLIVEHISLLFTVFKRVTNGRTVQIPNNILNSLWIENTSRSLAMREQIPVYIDFGTSFEDIQALKGEMENFVRDKENSRDFFPEVEIEVRSIASMDKLELNLEVRHKSNWGNESLRVLRRSKLMCALVQSIRKVPIAGPGGSDAALGDVGKPSYSVSISASEAQERREAFLAAADAARLHPAKKAEMEADEARSSGVEYLGSGMNTENQAINMLVRQRSLAHDEHRDGVWSARDDASSIGGRPSMDIQDRQNIENALRHEPSKGGKRKAGVSSPLSAGLGVPTISEPAGQYGGAQYYDYAQQQQQPQRQLSVQSASSRSDVHYAGMSPVSQQFSYSTSPQGYGTQAQQWAQQHQQMQGAGGAQQQQPPQQPQQPQPPQQQQRSNNPYTRSATKEE</sequence>
<dbReference type="Proteomes" id="UP000799438">
    <property type="component" value="Unassembled WGS sequence"/>
</dbReference>
<dbReference type="InterPro" id="IPR016688">
    <property type="entry name" value="MscS-like_plants/fungi"/>
</dbReference>
<dbReference type="Pfam" id="PF25886">
    <property type="entry name" value="Msy1"/>
    <property type="match status" value="1"/>
</dbReference>
<dbReference type="InterPro" id="IPR011992">
    <property type="entry name" value="EF-hand-dom_pair"/>
</dbReference>
<dbReference type="RefSeq" id="XP_033391635.1">
    <property type="nucleotide sequence ID" value="XM_033537658.1"/>
</dbReference>
<dbReference type="PROSITE" id="PS00018">
    <property type="entry name" value="EF_HAND_1"/>
    <property type="match status" value="1"/>
</dbReference>
<dbReference type="PANTHER" id="PTHR31323:SF14">
    <property type="entry name" value="MECHANOSENSITIVE ION CHANNEL PROTEIN MSY2"/>
    <property type="match status" value="1"/>
</dbReference>
<dbReference type="Gene3D" id="1.10.238.10">
    <property type="entry name" value="EF-hand"/>
    <property type="match status" value="1"/>
</dbReference>
<dbReference type="PIRSF" id="PIRSF017209">
    <property type="entry name" value="Memb_At2g17000_prd"/>
    <property type="match status" value="1"/>
</dbReference>
<dbReference type="Pfam" id="PF00924">
    <property type="entry name" value="MS_channel_2nd"/>
    <property type="match status" value="1"/>
</dbReference>
<dbReference type="SUPFAM" id="SSF47473">
    <property type="entry name" value="EF-hand"/>
    <property type="match status" value="1"/>
</dbReference>
<protein>
    <recommendedName>
        <fullName evidence="4">Mechanosensitive ion channel protein</fullName>
    </recommendedName>
</protein>
<keyword evidence="6" id="KW-0812">Transmembrane</keyword>
<feature type="transmembrane region" description="Helical" evidence="6">
    <location>
        <begin position="125"/>
        <end position="142"/>
    </location>
</feature>
<keyword evidence="3" id="KW-0106">Calcium</keyword>
<dbReference type="AlphaFoldDB" id="A0A6A6AYR9"/>
<dbReference type="PANTHER" id="PTHR31323">
    <property type="entry name" value="MECHANOSENSITIVE ION CHANNEL PROTEIN MSY2"/>
    <property type="match status" value="1"/>
</dbReference>
<feature type="region of interest" description="Disordered" evidence="5">
    <location>
        <begin position="863"/>
        <end position="926"/>
    </location>
</feature>
<organism evidence="8 9">
    <name type="scientific">Aplosporella prunicola CBS 121167</name>
    <dbReference type="NCBI Taxonomy" id="1176127"/>
    <lineage>
        <taxon>Eukaryota</taxon>
        <taxon>Fungi</taxon>
        <taxon>Dikarya</taxon>
        <taxon>Ascomycota</taxon>
        <taxon>Pezizomycotina</taxon>
        <taxon>Dothideomycetes</taxon>
        <taxon>Dothideomycetes incertae sedis</taxon>
        <taxon>Botryosphaeriales</taxon>
        <taxon>Aplosporellaceae</taxon>
        <taxon>Aplosporella</taxon>
    </lineage>
</organism>
<evidence type="ECO:0000313" key="9">
    <source>
        <dbReference type="Proteomes" id="UP000799438"/>
    </source>
</evidence>
<keyword evidence="6" id="KW-1133">Transmembrane helix</keyword>
<dbReference type="GO" id="GO:0005789">
    <property type="term" value="C:endoplasmic reticulum membrane"/>
    <property type="evidence" value="ECO:0007669"/>
    <property type="project" value="UniProtKB-SubCell"/>
</dbReference>
<feature type="compositionally biased region" description="Polar residues" evidence="5">
    <location>
        <begin position="913"/>
        <end position="926"/>
    </location>
</feature>
<reference evidence="8" key="1">
    <citation type="journal article" date="2020" name="Stud. Mycol.">
        <title>101 Dothideomycetes genomes: a test case for predicting lifestyles and emergence of pathogens.</title>
        <authorList>
            <person name="Haridas S."/>
            <person name="Albert R."/>
            <person name="Binder M."/>
            <person name="Bloem J."/>
            <person name="Labutti K."/>
            <person name="Salamov A."/>
            <person name="Andreopoulos B."/>
            <person name="Baker S."/>
            <person name="Barry K."/>
            <person name="Bills G."/>
            <person name="Bluhm B."/>
            <person name="Cannon C."/>
            <person name="Castanera R."/>
            <person name="Culley D."/>
            <person name="Daum C."/>
            <person name="Ezra D."/>
            <person name="Gonzalez J."/>
            <person name="Henrissat B."/>
            <person name="Kuo A."/>
            <person name="Liang C."/>
            <person name="Lipzen A."/>
            <person name="Lutzoni F."/>
            <person name="Magnuson J."/>
            <person name="Mondo S."/>
            <person name="Nolan M."/>
            <person name="Ohm R."/>
            <person name="Pangilinan J."/>
            <person name="Park H.-J."/>
            <person name="Ramirez L."/>
            <person name="Alfaro M."/>
            <person name="Sun H."/>
            <person name="Tritt A."/>
            <person name="Yoshinaga Y."/>
            <person name="Zwiers L.-H."/>
            <person name="Turgeon B."/>
            <person name="Goodwin S."/>
            <person name="Spatafora J."/>
            <person name="Crous P."/>
            <person name="Grigoriev I."/>
        </authorList>
    </citation>
    <scope>NUCLEOTIDE SEQUENCE</scope>
    <source>
        <strain evidence="8">CBS 121167</strain>
    </source>
</reference>
<feature type="transmembrane region" description="Helical" evidence="6">
    <location>
        <begin position="230"/>
        <end position="255"/>
    </location>
</feature>
<evidence type="ECO:0000256" key="5">
    <source>
        <dbReference type="SAM" id="MobiDB-lite"/>
    </source>
</evidence>
<name>A0A6A6AYR9_9PEZI</name>
<feature type="compositionally biased region" description="Low complexity" evidence="5">
    <location>
        <begin position="871"/>
        <end position="898"/>
    </location>
</feature>
<dbReference type="SUPFAM" id="SSF50182">
    <property type="entry name" value="Sm-like ribonucleoproteins"/>
    <property type="match status" value="1"/>
</dbReference>
<feature type="compositionally biased region" description="Basic and acidic residues" evidence="5">
    <location>
        <begin position="778"/>
        <end position="794"/>
    </location>
</feature>
<feature type="domain" description="EF-hand" evidence="7">
    <location>
        <begin position="403"/>
        <end position="438"/>
    </location>
</feature>
<feature type="transmembrane region" description="Helical" evidence="6">
    <location>
        <begin position="176"/>
        <end position="195"/>
    </location>
</feature>
<feature type="region of interest" description="Disordered" evidence="5">
    <location>
        <begin position="754"/>
        <end position="812"/>
    </location>
</feature>
<dbReference type="EMBL" id="ML995544">
    <property type="protein sequence ID" value="KAF2135917.1"/>
    <property type="molecule type" value="Genomic_DNA"/>
</dbReference>
<comment type="subcellular location">
    <subcellularLocation>
        <location evidence="1">Endomembrane system</location>
        <topology evidence="1">Multi-pass membrane protein</topology>
    </subcellularLocation>
    <subcellularLocation>
        <location evidence="4">Endoplasmic reticulum membrane</location>
    </subcellularLocation>
</comment>
<gene>
    <name evidence="8" type="ORF">K452DRAFT_238478</name>
</gene>
<proteinExistence type="inferred from homology"/>
<accession>A0A6A6AYR9</accession>
<evidence type="ECO:0000256" key="2">
    <source>
        <dbReference type="ARBA" id="ARBA00008017"/>
    </source>
</evidence>
<dbReference type="SMART" id="SM00054">
    <property type="entry name" value="EFh"/>
    <property type="match status" value="1"/>
</dbReference>
<keyword evidence="9" id="KW-1185">Reference proteome</keyword>
<dbReference type="GeneID" id="54295154"/>
<dbReference type="InterPro" id="IPR018247">
    <property type="entry name" value="EF_Hand_1_Ca_BS"/>
</dbReference>
<dbReference type="InterPro" id="IPR006685">
    <property type="entry name" value="MscS_channel_2nd"/>
</dbReference>
<keyword evidence="4" id="KW-0256">Endoplasmic reticulum</keyword>
<feature type="compositionally biased region" description="Pro residues" evidence="5">
    <location>
        <begin position="899"/>
        <end position="908"/>
    </location>
</feature>
<evidence type="ECO:0000259" key="7">
    <source>
        <dbReference type="PROSITE" id="PS50222"/>
    </source>
</evidence>
<feature type="region of interest" description="Disordered" evidence="5">
    <location>
        <begin position="17"/>
        <end position="47"/>
    </location>
</feature>
<dbReference type="GO" id="GO:0005509">
    <property type="term" value="F:calcium ion binding"/>
    <property type="evidence" value="ECO:0007669"/>
    <property type="project" value="InterPro"/>
</dbReference>
<dbReference type="GO" id="GO:0005262">
    <property type="term" value="F:calcium channel activity"/>
    <property type="evidence" value="ECO:0007669"/>
    <property type="project" value="TreeGrafter"/>
</dbReference>
<comment type="similarity">
    <text evidence="2 4">Belongs to the MscS (TC 1.A.23) family.</text>
</comment>
<dbReference type="InterPro" id="IPR002048">
    <property type="entry name" value="EF_hand_dom"/>
</dbReference>
<evidence type="ECO:0000313" key="8">
    <source>
        <dbReference type="EMBL" id="KAF2135917.1"/>
    </source>
</evidence>
<feature type="compositionally biased region" description="Basic and acidic residues" evidence="5">
    <location>
        <begin position="754"/>
        <end position="767"/>
    </location>
</feature>